<dbReference type="AlphaFoldDB" id="A0A182X4U5"/>
<accession>A0A182X4U5</accession>
<dbReference type="Proteomes" id="UP000076407">
    <property type="component" value="Unassembled WGS sequence"/>
</dbReference>
<dbReference type="Pfam" id="PF14223">
    <property type="entry name" value="Retrotran_gag_2"/>
    <property type="match status" value="1"/>
</dbReference>
<protein>
    <recommendedName>
        <fullName evidence="3">UBN2 domain-containing protein</fullName>
    </recommendedName>
</protein>
<evidence type="ECO:0000313" key="2">
    <source>
        <dbReference type="Proteomes" id="UP000076407"/>
    </source>
</evidence>
<evidence type="ECO:0008006" key="3">
    <source>
        <dbReference type="Google" id="ProtNLM"/>
    </source>
</evidence>
<keyword evidence="2" id="KW-1185">Reference proteome</keyword>
<dbReference type="VEuPathDB" id="VectorBase:AQUA004823"/>
<organism evidence="1 2">
    <name type="scientific">Anopheles quadriannulatus</name>
    <name type="common">Mosquito</name>
    <dbReference type="NCBI Taxonomy" id="34691"/>
    <lineage>
        <taxon>Eukaryota</taxon>
        <taxon>Metazoa</taxon>
        <taxon>Ecdysozoa</taxon>
        <taxon>Arthropoda</taxon>
        <taxon>Hexapoda</taxon>
        <taxon>Insecta</taxon>
        <taxon>Pterygota</taxon>
        <taxon>Neoptera</taxon>
        <taxon>Endopterygota</taxon>
        <taxon>Diptera</taxon>
        <taxon>Nematocera</taxon>
        <taxon>Culicoidea</taxon>
        <taxon>Culicidae</taxon>
        <taxon>Anophelinae</taxon>
        <taxon>Anopheles</taxon>
    </lineage>
</organism>
<sequence>MELKLTKEKLMKTVKEPKPTEEKEMASWYEKDGEARHMIGLAVENDELIHICRKTTAKEMWDTLMSIHE</sequence>
<dbReference type="EnsemblMetazoa" id="AQUA004823-RA">
    <property type="protein sequence ID" value="AQUA004823-PA"/>
    <property type="gene ID" value="AQUA004823"/>
</dbReference>
<proteinExistence type="predicted"/>
<evidence type="ECO:0000313" key="1">
    <source>
        <dbReference type="EnsemblMetazoa" id="AQUA004823-PA"/>
    </source>
</evidence>
<reference evidence="1" key="1">
    <citation type="submission" date="2020-05" db="UniProtKB">
        <authorList>
            <consortium name="EnsemblMetazoa"/>
        </authorList>
    </citation>
    <scope>IDENTIFICATION</scope>
    <source>
        <strain evidence="1">SANGQUA</strain>
    </source>
</reference>
<name>A0A182X4U5_ANOQN</name>